<dbReference type="PANTHER" id="PTHR32468:SF145">
    <property type="entry name" value="CATION_H(+) ANTIPORTER 28"/>
    <property type="match status" value="1"/>
</dbReference>
<keyword evidence="8 10" id="KW-0472">Membrane</keyword>
<feature type="transmembrane region" description="Helical" evidence="10">
    <location>
        <begin position="82"/>
        <end position="102"/>
    </location>
</feature>
<dbReference type="Gene3D" id="3.40.50.12370">
    <property type="match status" value="1"/>
</dbReference>
<evidence type="ECO:0000256" key="6">
    <source>
        <dbReference type="ARBA" id="ARBA00022989"/>
    </source>
</evidence>
<proteinExistence type="inferred from homology"/>
<comment type="caution">
    <text evidence="14">The sequence shown here is derived from an EMBL/GenBank/DDBJ whole genome shotgun (WGS) entry which is preliminary data.</text>
</comment>
<sequence length="790" mass="87828">MDANDDDNVKDPRCTQVTVMKVANIAVNMLIFIVIIALCNVLHMLLRPYSQPRIISEAIVGFFLSNLPFLRNNFSDDADMALGYVAEFGMICHMFVTGLQIDPAIFTRLPIRELKVACTGLLLTFLLALFVTPFLHLSYEPSIEFDVFISLILCGTASPLLTRIITDLKISKSDIGRFLISTAVLSDLISILVFTIGYIVFDPVDGFAFRSVPEILLMLGVLVVQTILAAKFIPLLMRWVDSQNPPGKLMKGSHLIVSLASLVLVCSLSPLIARFNMMLSVFLAGIVMPRDGRLSMLLAGKVKYFFGLLFFPAFMFWVGFEADFSGFDGGNWLTWASIFFLFVTILVGKVVGCLISGAMLGFHWQDSVASGLLLSIKGHFHIFMAILAKQLNIISPSDSIVMILVCFLTFIYAPMVVKSIIRRARKRAPTQRMALQWLSPTSELRVILCLHGPQNIHSAINFMEITQGPREPRMMVYVNDMIELNDRTASTLVRGEGVDAMAITDEGVLEMRENITNEIDSYVKDQCEGVDVKRLLTLCPLATMHHDICTLADDLLASIIILPFHKNQVQDGKFNTNYLEFRSVNRKVLRHAPCSVGILVDRGLGSITISRTNVSINAAIIFIAGKDDREALAYAGRVARHPGVKLTIIRFLLDTNGTNVSSRITRARANTAEYEEEMKQDDEYFAEFYERHVATGHVAYMEKYLSNSGETYSTIKSLEGEYGLFIVGRGGRVNSTLTAGMNDWEACPELGPIGDILSSSDFSATASVLIIQQHKLRGKLQGLHEEFSIM</sequence>
<dbReference type="GO" id="GO:1902600">
    <property type="term" value="P:proton transmembrane transport"/>
    <property type="evidence" value="ECO:0007669"/>
    <property type="project" value="InterPro"/>
</dbReference>
<dbReference type="Pfam" id="PF00999">
    <property type="entry name" value="Na_H_Exchanger"/>
    <property type="match status" value="1"/>
</dbReference>
<gene>
    <name evidence="14" type="ORF">QVD17_15296</name>
</gene>
<dbReference type="EMBL" id="JAUHHV010000004">
    <property type="protein sequence ID" value="KAK1426620.1"/>
    <property type="molecule type" value="Genomic_DNA"/>
</dbReference>
<feature type="transmembrane region" description="Helical" evidence="10">
    <location>
        <begin position="178"/>
        <end position="200"/>
    </location>
</feature>
<dbReference type="InterPro" id="IPR038770">
    <property type="entry name" value="Na+/solute_symporter_sf"/>
</dbReference>
<feature type="transmembrane region" description="Helical" evidence="10">
    <location>
        <begin position="400"/>
        <end position="417"/>
    </location>
</feature>
<comment type="subcellular location">
    <subcellularLocation>
        <location evidence="1">Membrane</location>
        <topology evidence="1">Multi-pass membrane protein</topology>
    </subcellularLocation>
</comment>
<evidence type="ECO:0000259" key="11">
    <source>
        <dbReference type="Pfam" id="PF00999"/>
    </source>
</evidence>
<evidence type="ECO:0000313" key="14">
    <source>
        <dbReference type="EMBL" id="KAK1426620.1"/>
    </source>
</evidence>
<keyword evidence="7" id="KW-0406">Ion transport</keyword>
<evidence type="ECO:0000256" key="1">
    <source>
        <dbReference type="ARBA" id="ARBA00004141"/>
    </source>
</evidence>
<evidence type="ECO:0000313" key="15">
    <source>
        <dbReference type="Proteomes" id="UP001229421"/>
    </source>
</evidence>
<evidence type="ECO:0000256" key="10">
    <source>
        <dbReference type="SAM" id="Phobius"/>
    </source>
</evidence>
<feature type="transmembrane region" description="Helical" evidence="10">
    <location>
        <begin position="147"/>
        <end position="166"/>
    </location>
</feature>
<evidence type="ECO:0000256" key="9">
    <source>
        <dbReference type="ARBA" id="ARBA00038341"/>
    </source>
</evidence>
<dbReference type="GO" id="GO:0015297">
    <property type="term" value="F:antiporter activity"/>
    <property type="evidence" value="ECO:0007669"/>
    <property type="project" value="InterPro"/>
</dbReference>
<feature type="domain" description="Cation/H+ exchanger transmembrane" evidence="11">
    <location>
        <begin position="35"/>
        <end position="420"/>
    </location>
</feature>
<evidence type="ECO:0000259" key="13">
    <source>
        <dbReference type="Pfam" id="PF23259"/>
    </source>
</evidence>
<name>A0AAD8KNZ2_TARER</name>
<comment type="similarity">
    <text evidence="9">Belongs to the monovalent cation:proton antiporter 2 (CPA2) transporter (TC 2.A.37) family. CHX (TC 2.A.37.4) subfamily.</text>
</comment>
<dbReference type="InterPro" id="IPR050794">
    <property type="entry name" value="CPA2_transporter"/>
</dbReference>
<feature type="transmembrane region" description="Helical" evidence="10">
    <location>
        <begin position="249"/>
        <end position="265"/>
    </location>
</feature>
<accession>A0AAD8KNZ2</accession>
<dbReference type="Pfam" id="PF23256">
    <property type="entry name" value="CHX17_2nd"/>
    <property type="match status" value="1"/>
</dbReference>
<evidence type="ECO:0000256" key="5">
    <source>
        <dbReference type="ARBA" id="ARBA00022958"/>
    </source>
</evidence>
<evidence type="ECO:0000259" key="12">
    <source>
        <dbReference type="Pfam" id="PF23256"/>
    </source>
</evidence>
<dbReference type="Proteomes" id="UP001229421">
    <property type="component" value="Unassembled WGS sequence"/>
</dbReference>
<feature type="transmembrane region" description="Helical" evidence="10">
    <location>
        <begin position="22"/>
        <end position="42"/>
    </location>
</feature>
<keyword evidence="2" id="KW-0813">Transport</keyword>
<dbReference type="GO" id="GO:0006813">
    <property type="term" value="P:potassium ion transport"/>
    <property type="evidence" value="ECO:0007669"/>
    <property type="project" value="UniProtKB-KW"/>
</dbReference>
<dbReference type="GO" id="GO:0006885">
    <property type="term" value="P:regulation of pH"/>
    <property type="evidence" value="ECO:0007669"/>
    <property type="project" value="TreeGrafter"/>
</dbReference>
<feature type="transmembrane region" description="Helical" evidence="10">
    <location>
        <begin position="332"/>
        <end position="355"/>
    </location>
</feature>
<protein>
    <recommendedName>
        <fullName evidence="16">Cation/H+ exchanger domain-containing protein</fullName>
    </recommendedName>
</protein>
<feature type="domain" description="Cation/H(+) antiporter C-terminal" evidence="13">
    <location>
        <begin position="616"/>
        <end position="774"/>
    </location>
</feature>
<feature type="transmembrane region" description="Helical" evidence="10">
    <location>
        <begin position="215"/>
        <end position="237"/>
    </location>
</feature>
<evidence type="ECO:0000256" key="3">
    <source>
        <dbReference type="ARBA" id="ARBA00022538"/>
    </source>
</evidence>
<keyword evidence="3" id="KW-0633">Potassium transport</keyword>
<feature type="transmembrane region" description="Helical" evidence="10">
    <location>
        <begin position="302"/>
        <end position="320"/>
    </location>
</feature>
<evidence type="ECO:0000256" key="7">
    <source>
        <dbReference type="ARBA" id="ARBA00023065"/>
    </source>
</evidence>
<dbReference type="InterPro" id="IPR006153">
    <property type="entry name" value="Cation/H_exchanger_TM"/>
</dbReference>
<evidence type="ECO:0008006" key="16">
    <source>
        <dbReference type="Google" id="ProtNLM"/>
    </source>
</evidence>
<feature type="domain" description="Cation/H(+) antiporter central" evidence="12">
    <location>
        <begin position="473"/>
        <end position="606"/>
    </location>
</feature>
<dbReference type="Gene3D" id="1.20.1530.20">
    <property type="match status" value="1"/>
</dbReference>
<dbReference type="GO" id="GO:0016020">
    <property type="term" value="C:membrane"/>
    <property type="evidence" value="ECO:0007669"/>
    <property type="project" value="UniProtKB-SubCell"/>
</dbReference>
<dbReference type="Pfam" id="PF23259">
    <property type="entry name" value="CHX17_C"/>
    <property type="match status" value="1"/>
</dbReference>
<dbReference type="InterPro" id="IPR057291">
    <property type="entry name" value="CHX17_2nd"/>
</dbReference>
<dbReference type="GO" id="GO:0012505">
    <property type="term" value="C:endomembrane system"/>
    <property type="evidence" value="ECO:0007669"/>
    <property type="project" value="TreeGrafter"/>
</dbReference>
<feature type="transmembrane region" description="Helical" evidence="10">
    <location>
        <begin position="114"/>
        <end position="135"/>
    </location>
</feature>
<dbReference type="AlphaFoldDB" id="A0AAD8KNZ2"/>
<keyword evidence="6 10" id="KW-1133">Transmembrane helix</keyword>
<evidence type="ECO:0000256" key="4">
    <source>
        <dbReference type="ARBA" id="ARBA00022692"/>
    </source>
</evidence>
<keyword evidence="5" id="KW-0630">Potassium</keyword>
<dbReference type="InterPro" id="IPR057290">
    <property type="entry name" value="CHX17_C"/>
</dbReference>
<keyword evidence="15" id="KW-1185">Reference proteome</keyword>
<evidence type="ECO:0000256" key="2">
    <source>
        <dbReference type="ARBA" id="ARBA00022448"/>
    </source>
</evidence>
<dbReference type="PANTHER" id="PTHR32468">
    <property type="entry name" value="CATION/H + ANTIPORTER"/>
    <property type="match status" value="1"/>
</dbReference>
<reference evidence="14" key="1">
    <citation type="journal article" date="2023" name="bioRxiv">
        <title>Improved chromosome-level genome assembly for marigold (Tagetes erecta).</title>
        <authorList>
            <person name="Jiang F."/>
            <person name="Yuan L."/>
            <person name="Wang S."/>
            <person name="Wang H."/>
            <person name="Xu D."/>
            <person name="Wang A."/>
            <person name="Fan W."/>
        </authorList>
    </citation>
    <scope>NUCLEOTIDE SEQUENCE</scope>
    <source>
        <strain evidence="14">WSJ</strain>
        <tissue evidence="14">Leaf</tissue>
    </source>
</reference>
<evidence type="ECO:0000256" key="8">
    <source>
        <dbReference type="ARBA" id="ARBA00023136"/>
    </source>
</evidence>
<organism evidence="14 15">
    <name type="scientific">Tagetes erecta</name>
    <name type="common">African marigold</name>
    <dbReference type="NCBI Taxonomy" id="13708"/>
    <lineage>
        <taxon>Eukaryota</taxon>
        <taxon>Viridiplantae</taxon>
        <taxon>Streptophyta</taxon>
        <taxon>Embryophyta</taxon>
        <taxon>Tracheophyta</taxon>
        <taxon>Spermatophyta</taxon>
        <taxon>Magnoliopsida</taxon>
        <taxon>eudicotyledons</taxon>
        <taxon>Gunneridae</taxon>
        <taxon>Pentapetalae</taxon>
        <taxon>asterids</taxon>
        <taxon>campanulids</taxon>
        <taxon>Asterales</taxon>
        <taxon>Asteraceae</taxon>
        <taxon>Asteroideae</taxon>
        <taxon>Heliantheae alliance</taxon>
        <taxon>Tageteae</taxon>
        <taxon>Tagetes</taxon>
    </lineage>
</organism>
<keyword evidence="4 10" id="KW-0812">Transmembrane</keyword>